<evidence type="ECO:0000256" key="1">
    <source>
        <dbReference type="SAM" id="SignalP"/>
    </source>
</evidence>
<dbReference type="InterPro" id="IPR029058">
    <property type="entry name" value="AB_hydrolase_fold"/>
</dbReference>
<evidence type="ECO:0000313" key="2">
    <source>
        <dbReference type="EMBL" id="MCL6269474.1"/>
    </source>
</evidence>
<dbReference type="Gene3D" id="3.40.50.1820">
    <property type="entry name" value="alpha/beta hydrolase"/>
    <property type="match status" value="1"/>
</dbReference>
<reference evidence="2 3" key="1">
    <citation type="submission" date="2022-05" db="EMBL/GenBank/DDBJ databases">
        <authorList>
            <person name="Park J.-S."/>
        </authorList>
    </citation>
    <scope>NUCLEOTIDE SEQUENCE [LARGE SCALE GENOMIC DNA]</scope>
    <source>
        <strain evidence="2 3">2012CJ34-2</strain>
    </source>
</reference>
<keyword evidence="1" id="KW-0732">Signal</keyword>
<name>A0ABT0PDM8_9GAMM</name>
<gene>
    <name evidence="2" type="ORF">M3P05_05910</name>
</gene>
<accession>A0ABT0PDM8</accession>
<protein>
    <submittedName>
        <fullName evidence="2">Uncharacterized protein</fullName>
    </submittedName>
</protein>
<organism evidence="2 3">
    <name type="scientific">Parendozoicomonas callyspongiae</name>
    <dbReference type="NCBI Taxonomy" id="2942213"/>
    <lineage>
        <taxon>Bacteria</taxon>
        <taxon>Pseudomonadati</taxon>
        <taxon>Pseudomonadota</taxon>
        <taxon>Gammaproteobacteria</taxon>
        <taxon>Oceanospirillales</taxon>
        <taxon>Endozoicomonadaceae</taxon>
        <taxon>Parendozoicomonas</taxon>
    </lineage>
</organism>
<proteinExistence type="predicted"/>
<feature type="signal peptide" evidence="1">
    <location>
        <begin position="1"/>
        <end position="25"/>
    </location>
</feature>
<keyword evidence="3" id="KW-1185">Reference proteome</keyword>
<dbReference type="SUPFAM" id="SSF53474">
    <property type="entry name" value="alpha/beta-Hydrolases"/>
    <property type="match status" value="1"/>
</dbReference>
<sequence length="308" mass="33947">MKSTHSWLSGFVTALLVAVSVTTSAAQIQNEEPRGTIISPQKAKSLTPYAFASQLAHTYKLNGKSEKSIATRNKMLGYEMTPVDSKDLPEPIKYLFIQDETQRFWSYSGLQARAFYHHNKKNIVLAFAGTDFHPLMYRSYATAGTANLIAYGYSTPMLTQASALCRAFKEIPEVENIIVTGNSLGGAVAHYAGLACGAKTIAFNSLALPENLRQQAILDYINYHSIEDSFSIDPSYRSELSNAGTPKQLELIEVEGEALNNTKGMWIIQGQHPKNTPIQIVPSHDKKLGSVGRHWAPAVIKSLETHSR</sequence>
<dbReference type="EMBL" id="JAMFLX010000006">
    <property type="protein sequence ID" value="MCL6269474.1"/>
    <property type="molecule type" value="Genomic_DNA"/>
</dbReference>
<dbReference type="Proteomes" id="UP001203338">
    <property type="component" value="Unassembled WGS sequence"/>
</dbReference>
<feature type="chain" id="PRO_5045877752" evidence="1">
    <location>
        <begin position="26"/>
        <end position="308"/>
    </location>
</feature>
<evidence type="ECO:0000313" key="3">
    <source>
        <dbReference type="Proteomes" id="UP001203338"/>
    </source>
</evidence>
<comment type="caution">
    <text evidence="2">The sequence shown here is derived from an EMBL/GenBank/DDBJ whole genome shotgun (WGS) entry which is preliminary data.</text>
</comment>
<dbReference type="RefSeq" id="WP_249698502.1">
    <property type="nucleotide sequence ID" value="NZ_JAMFLX010000006.1"/>
</dbReference>